<sequence length="93" mass="10664">MNAIELSNVNYSSDQFNLKNISFKVPQGFVTGFIGRNGAGKTTIIRLIMDLYQPQTGVIRVLEEDMALNPIELKNRIGFVYAENYFNERWTTK</sequence>
<evidence type="ECO:0000313" key="6">
    <source>
        <dbReference type="Proteomes" id="UP000823521"/>
    </source>
</evidence>
<dbReference type="Proteomes" id="UP000823521">
    <property type="component" value="Unassembled WGS sequence"/>
</dbReference>
<keyword evidence="6" id="KW-1185">Reference proteome</keyword>
<feature type="non-terminal residue" evidence="5">
    <location>
        <position position="93"/>
    </location>
</feature>
<accession>A0ABS3W2J2</accession>
<feature type="domain" description="ABC transporter" evidence="4">
    <location>
        <begin position="18"/>
        <end position="89"/>
    </location>
</feature>
<dbReference type="PANTHER" id="PTHR42939">
    <property type="entry name" value="ABC TRANSPORTER ATP-BINDING PROTEIN ALBC-RELATED"/>
    <property type="match status" value="1"/>
</dbReference>
<dbReference type="Pfam" id="PF00005">
    <property type="entry name" value="ABC_tran"/>
    <property type="match status" value="1"/>
</dbReference>
<comment type="caution">
    <text evidence="5">The sequence shown here is derived from an EMBL/GenBank/DDBJ whole genome shotgun (WGS) entry which is preliminary data.</text>
</comment>
<name>A0ABS3W2J2_MICEH</name>
<dbReference type="InterPro" id="IPR003439">
    <property type="entry name" value="ABC_transporter-like_ATP-bd"/>
</dbReference>
<protein>
    <submittedName>
        <fullName evidence="5">Phenol-soluble modulin export ABC transporter ATP-binding protein PmtA</fullName>
    </submittedName>
</protein>
<dbReference type="InterPro" id="IPR051782">
    <property type="entry name" value="ABC_Transporter_VariousFunc"/>
</dbReference>
<dbReference type="Gene3D" id="3.40.50.300">
    <property type="entry name" value="P-loop containing nucleotide triphosphate hydrolases"/>
    <property type="match status" value="1"/>
</dbReference>
<dbReference type="PANTHER" id="PTHR42939:SF3">
    <property type="entry name" value="ABC TRANSPORTER ATP-BINDING COMPONENT"/>
    <property type="match status" value="1"/>
</dbReference>
<keyword evidence="2" id="KW-0547">Nucleotide-binding</keyword>
<evidence type="ECO:0000256" key="3">
    <source>
        <dbReference type="ARBA" id="ARBA00022840"/>
    </source>
</evidence>
<evidence type="ECO:0000256" key="2">
    <source>
        <dbReference type="ARBA" id="ARBA00022741"/>
    </source>
</evidence>
<evidence type="ECO:0000256" key="1">
    <source>
        <dbReference type="ARBA" id="ARBA00022448"/>
    </source>
</evidence>
<gene>
    <name evidence="5" type="primary">pmtA</name>
    <name evidence="5" type="ORF">GSF22_34120</name>
</gene>
<evidence type="ECO:0000313" key="5">
    <source>
        <dbReference type="EMBL" id="MBO4210990.1"/>
    </source>
</evidence>
<organism evidence="5 6">
    <name type="scientific">Micromonospora echinofusca</name>
    <dbReference type="NCBI Taxonomy" id="47858"/>
    <lineage>
        <taxon>Bacteria</taxon>
        <taxon>Bacillati</taxon>
        <taxon>Actinomycetota</taxon>
        <taxon>Actinomycetes</taxon>
        <taxon>Micromonosporales</taxon>
        <taxon>Micromonosporaceae</taxon>
        <taxon>Micromonospora</taxon>
    </lineage>
</organism>
<reference evidence="5 6" key="1">
    <citation type="submission" date="2019-12" db="EMBL/GenBank/DDBJ databases">
        <title>Whole genome sequencing of endophytic Actinobacterium Micromonospora sp. MPMI6T.</title>
        <authorList>
            <person name="Evv R."/>
            <person name="Podile A.R."/>
        </authorList>
    </citation>
    <scope>NUCLEOTIDE SEQUENCE [LARGE SCALE GENOMIC DNA]</scope>
    <source>
        <strain evidence="5 6">MPMI6</strain>
    </source>
</reference>
<proteinExistence type="predicted"/>
<dbReference type="InterPro" id="IPR027417">
    <property type="entry name" value="P-loop_NTPase"/>
</dbReference>
<dbReference type="SUPFAM" id="SSF52540">
    <property type="entry name" value="P-loop containing nucleoside triphosphate hydrolases"/>
    <property type="match status" value="1"/>
</dbReference>
<dbReference type="GO" id="GO:0005524">
    <property type="term" value="F:ATP binding"/>
    <property type="evidence" value="ECO:0007669"/>
    <property type="project" value="UniProtKB-KW"/>
</dbReference>
<keyword evidence="3 5" id="KW-0067">ATP-binding</keyword>
<evidence type="ECO:0000259" key="4">
    <source>
        <dbReference type="Pfam" id="PF00005"/>
    </source>
</evidence>
<dbReference type="EMBL" id="WVUH01000740">
    <property type="protein sequence ID" value="MBO4210990.1"/>
    <property type="molecule type" value="Genomic_DNA"/>
</dbReference>
<keyword evidence="1" id="KW-0813">Transport</keyword>